<reference evidence="3" key="1">
    <citation type="journal article" date="2020" name="Front. Microbiol.">
        <title>Gene regulatory networks of Penicillium echinulatum 2HH and Penicillium oxalicum 114-2 inferred by a computational biology approach.</title>
        <authorList>
            <person name="Lenz A.R."/>
            <person name="Galan-Vasquez E."/>
            <person name="Balbinot E."/>
            <person name="De Abreu F.P."/>
            <person name="De Oliveira N.S."/>
            <person name="Da Rosa L.O."/>
            <person name="De Avila E Silva S."/>
            <person name="Camassola M."/>
            <person name="Dillon A.J.P."/>
            <person name="Perez-Rueda E."/>
        </authorList>
    </citation>
    <scope>NUCLEOTIDE SEQUENCE</scope>
    <source>
        <strain evidence="3">S1M29</strain>
    </source>
</reference>
<feature type="region of interest" description="Disordered" evidence="1">
    <location>
        <begin position="1"/>
        <end position="93"/>
    </location>
</feature>
<accession>A0A8J8W378</accession>
<feature type="transmembrane region" description="Helical" evidence="2">
    <location>
        <begin position="108"/>
        <end position="134"/>
    </location>
</feature>
<protein>
    <submittedName>
        <fullName evidence="3">Uncharacterized protein</fullName>
    </submittedName>
</protein>
<keyword evidence="2" id="KW-1133">Transmembrane helix</keyword>
<proteinExistence type="predicted"/>
<dbReference type="AlphaFoldDB" id="A0A8J8W378"/>
<dbReference type="Proteomes" id="UP000631181">
    <property type="component" value="Unassembled WGS sequence"/>
</dbReference>
<keyword evidence="4" id="KW-1185">Reference proteome</keyword>
<feature type="compositionally biased region" description="Basic residues" evidence="1">
    <location>
        <begin position="51"/>
        <end position="60"/>
    </location>
</feature>
<feature type="compositionally biased region" description="Polar residues" evidence="1">
    <location>
        <begin position="26"/>
        <end position="38"/>
    </location>
</feature>
<feature type="compositionally biased region" description="Pro residues" evidence="1">
    <location>
        <begin position="77"/>
        <end position="86"/>
    </location>
</feature>
<sequence length="138" mass="15634">MGAPTPNRNEEVPAYEELYSRPPSNPSTGYSHIPTTAADTPDLTIDIERTAHKHHPHHQQRSTLPPSPTFELDETPTPDPQPPQPSEGPHFHCAECDRQMDSRERRRLCAKVTNAVTGTLMIISFFVMIGYIFMVMRR</sequence>
<name>A0A8J8W378_9EURO</name>
<dbReference type="EMBL" id="WIWV01000030">
    <property type="protein sequence ID" value="KAF7717205.1"/>
    <property type="molecule type" value="Genomic_DNA"/>
</dbReference>
<keyword evidence="2" id="KW-0472">Membrane</keyword>
<evidence type="ECO:0000313" key="4">
    <source>
        <dbReference type="Proteomes" id="UP000631181"/>
    </source>
</evidence>
<evidence type="ECO:0000313" key="3">
    <source>
        <dbReference type="EMBL" id="KAF7717205.1"/>
    </source>
</evidence>
<evidence type="ECO:0000256" key="1">
    <source>
        <dbReference type="SAM" id="MobiDB-lite"/>
    </source>
</evidence>
<gene>
    <name evidence="3" type="ORF">PECM_004739</name>
</gene>
<keyword evidence="2" id="KW-0812">Transmembrane</keyword>
<dbReference type="OrthoDB" id="4506934at2759"/>
<organism evidence="3 4">
    <name type="scientific">Penicillium ucsense</name>
    <dbReference type="NCBI Taxonomy" id="2839758"/>
    <lineage>
        <taxon>Eukaryota</taxon>
        <taxon>Fungi</taxon>
        <taxon>Dikarya</taxon>
        <taxon>Ascomycota</taxon>
        <taxon>Pezizomycotina</taxon>
        <taxon>Eurotiomycetes</taxon>
        <taxon>Eurotiomycetidae</taxon>
        <taxon>Eurotiales</taxon>
        <taxon>Aspergillaceae</taxon>
        <taxon>Penicillium</taxon>
    </lineage>
</organism>
<comment type="caution">
    <text evidence="3">The sequence shown here is derived from an EMBL/GenBank/DDBJ whole genome shotgun (WGS) entry which is preliminary data.</text>
</comment>
<evidence type="ECO:0000256" key="2">
    <source>
        <dbReference type="SAM" id="Phobius"/>
    </source>
</evidence>